<evidence type="ECO:0000256" key="1">
    <source>
        <dbReference type="ARBA" id="ARBA00004651"/>
    </source>
</evidence>
<feature type="domain" description="ABC transmembrane type-1" evidence="8">
    <location>
        <begin position="89"/>
        <end position="307"/>
    </location>
</feature>
<accession>S0FLS6</accession>
<dbReference type="AlphaFoldDB" id="S0FLS6"/>
<dbReference type="Gene3D" id="1.10.3720.10">
    <property type="entry name" value="MetI-like"/>
    <property type="match status" value="1"/>
</dbReference>
<keyword evidence="3" id="KW-1003">Cell membrane</keyword>
<comment type="caution">
    <text evidence="9">The sequence shown here is derived from an EMBL/GenBank/DDBJ whole genome shotgun (WGS) entry which is preliminary data.</text>
</comment>
<comment type="similarity">
    <text evidence="7">Belongs to the binding-protein-dependent transport system permease family.</text>
</comment>
<dbReference type="eggNOG" id="COG4209">
    <property type="taxonomic scope" value="Bacteria"/>
</dbReference>
<proteinExistence type="inferred from homology"/>
<evidence type="ECO:0000259" key="8">
    <source>
        <dbReference type="PROSITE" id="PS50928"/>
    </source>
</evidence>
<keyword evidence="6 7" id="KW-0472">Membrane</keyword>
<dbReference type="CDD" id="cd06261">
    <property type="entry name" value="TM_PBP2"/>
    <property type="match status" value="1"/>
</dbReference>
<keyword evidence="5 7" id="KW-1133">Transmembrane helix</keyword>
<keyword evidence="10" id="KW-1185">Reference proteome</keyword>
<dbReference type="SUPFAM" id="SSF161098">
    <property type="entry name" value="MetI-like"/>
    <property type="match status" value="1"/>
</dbReference>
<evidence type="ECO:0000256" key="5">
    <source>
        <dbReference type="ARBA" id="ARBA00022989"/>
    </source>
</evidence>
<evidence type="ECO:0000256" key="2">
    <source>
        <dbReference type="ARBA" id="ARBA00022448"/>
    </source>
</evidence>
<protein>
    <submittedName>
        <fullName evidence="9">ABC-type polysaccharide transport system, permease component</fullName>
    </submittedName>
</protein>
<evidence type="ECO:0000256" key="7">
    <source>
        <dbReference type="RuleBase" id="RU363032"/>
    </source>
</evidence>
<evidence type="ECO:0000313" key="9">
    <source>
        <dbReference type="EMBL" id="EMS72837.1"/>
    </source>
</evidence>
<feature type="transmembrane region" description="Helical" evidence="7">
    <location>
        <begin position="125"/>
        <end position="146"/>
    </location>
</feature>
<keyword evidence="2 7" id="KW-0813">Transport</keyword>
<dbReference type="PANTHER" id="PTHR30193">
    <property type="entry name" value="ABC TRANSPORTER PERMEASE PROTEIN"/>
    <property type="match status" value="1"/>
</dbReference>
<dbReference type="InterPro" id="IPR051393">
    <property type="entry name" value="ABC_transporter_permease"/>
</dbReference>
<evidence type="ECO:0000256" key="4">
    <source>
        <dbReference type="ARBA" id="ARBA00022692"/>
    </source>
</evidence>
<dbReference type="InterPro" id="IPR035906">
    <property type="entry name" value="MetI-like_sf"/>
</dbReference>
<evidence type="ECO:0000313" key="10">
    <source>
        <dbReference type="Proteomes" id="UP000014155"/>
    </source>
</evidence>
<dbReference type="GO" id="GO:0055085">
    <property type="term" value="P:transmembrane transport"/>
    <property type="evidence" value="ECO:0007669"/>
    <property type="project" value="InterPro"/>
</dbReference>
<feature type="transmembrane region" description="Helical" evidence="7">
    <location>
        <begin position="93"/>
        <end position="113"/>
    </location>
</feature>
<dbReference type="PANTHER" id="PTHR30193:SF44">
    <property type="entry name" value="LACTOSE TRANSPORT SYSTEM PERMEASE PROTEIN LACF"/>
    <property type="match status" value="1"/>
</dbReference>
<dbReference type="GO" id="GO:0005886">
    <property type="term" value="C:plasma membrane"/>
    <property type="evidence" value="ECO:0007669"/>
    <property type="project" value="UniProtKB-SubCell"/>
</dbReference>
<evidence type="ECO:0000256" key="3">
    <source>
        <dbReference type="ARBA" id="ARBA00022475"/>
    </source>
</evidence>
<dbReference type="RefSeq" id="WP_004624555.1">
    <property type="nucleotide sequence ID" value="NZ_AORV01000025.1"/>
</dbReference>
<reference evidence="9 10" key="1">
    <citation type="journal article" date="2013" name="Genome Announc.">
        <title>Draft Genome Sequence of the Cellulolytic, Mesophilic, Anaerobic Bacterium Clostridium termitidis Strain CT1112 (DSM 5398).</title>
        <authorList>
            <person name="Lal S."/>
            <person name="Ramachandran U."/>
            <person name="Zhang X."/>
            <person name="Munir R."/>
            <person name="Sparling R."/>
            <person name="Levin D.B."/>
        </authorList>
    </citation>
    <scope>NUCLEOTIDE SEQUENCE [LARGE SCALE GENOMIC DNA]</scope>
    <source>
        <strain evidence="9 10">CT1112</strain>
    </source>
</reference>
<dbReference type="PROSITE" id="PS50928">
    <property type="entry name" value="ABC_TM1"/>
    <property type="match status" value="1"/>
</dbReference>
<feature type="transmembrane region" description="Helical" evidence="7">
    <location>
        <begin position="229"/>
        <end position="249"/>
    </location>
</feature>
<dbReference type="Proteomes" id="UP000014155">
    <property type="component" value="Unassembled WGS sequence"/>
</dbReference>
<sequence>MDTIVKVESNRISSIKRRNMWNAVLRHKVLYLLMLPGIIYMLLNNYIPMFGIIIAFKNYNFEDGFLFSPTVGFDNFRYLFETPDAFIMTRNTLGYNAVFIVVNLVMSVTMAILLNEVRNRYSKRFYQSAVLLPFFLSAVIVAYLVYSLLNPDSGLVNRYILKSFGVEPISWYLEPKYWPFILVITNAWKNVGYGSIIYISAMTGIDTEYYEAATIDGARKWQQVKYITIPLLVPVMVIMTILSIGRIFYSDFGLFYQLPMGSGTLLPVTNVIDTYVYNSLVNMGDIGMSSAAGFYQSVVGFLLVLTTNLVVRKISPENALF</sequence>
<feature type="transmembrane region" description="Helical" evidence="7">
    <location>
        <begin position="293"/>
        <end position="311"/>
    </location>
</feature>
<comment type="subcellular location">
    <subcellularLocation>
        <location evidence="1 7">Cell membrane</location>
        <topology evidence="1 7">Multi-pass membrane protein</topology>
    </subcellularLocation>
</comment>
<feature type="transmembrane region" description="Helical" evidence="7">
    <location>
        <begin position="177"/>
        <end position="199"/>
    </location>
</feature>
<organism evidence="9 10">
    <name type="scientific">Ruminiclostridium cellobioparum subsp. termitidis CT1112</name>
    <dbReference type="NCBI Taxonomy" id="1195236"/>
    <lineage>
        <taxon>Bacteria</taxon>
        <taxon>Bacillati</taxon>
        <taxon>Bacillota</taxon>
        <taxon>Clostridia</taxon>
        <taxon>Eubacteriales</taxon>
        <taxon>Oscillospiraceae</taxon>
        <taxon>Ruminiclostridium</taxon>
    </lineage>
</organism>
<dbReference type="InterPro" id="IPR000515">
    <property type="entry name" value="MetI-like"/>
</dbReference>
<dbReference type="Pfam" id="PF00528">
    <property type="entry name" value="BPD_transp_1"/>
    <property type="match status" value="1"/>
</dbReference>
<keyword evidence="4 7" id="KW-0812">Transmembrane</keyword>
<dbReference type="STRING" id="1195236.CTER_1121"/>
<gene>
    <name evidence="9" type="ORF">CTER_1121</name>
</gene>
<feature type="transmembrane region" description="Helical" evidence="7">
    <location>
        <begin position="29"/>
        <end position="56"/>
    </location>
</feature>
<name>S0FLS6_RUMCE</name>
<dbReference type="PATRIC" id="fig|1195236.3.peg.1417"/>
<evidence type="ECO:0000256" key="6">
    <source>
        <dbReference type="ARBA" id="ARBA00023136"/>
    </source>
</evidence>
<dbReference type="EMBL" id="AORV01000025">
    <property type="protein sequence ID" value="EMS72837.1"/>
    <property type="molecule type" value="Genomic_DNA"/>
</dbReference>